<dbReference type="GO" id="GO:0072546">
    <property type="term" value="C:EMC complex"/>
    <property type="evidence" value="ECO:0007669"/>
    <property type="project" value="InterPro"/>
</dbReference>
<evidence type="ECO:0000313" key="14">
    <source>
        <dbReference type="EnsemblMetazoa" id="OVOC9892.1"/>
    </source>
</evidence>
<reference evidence="14" key="2">
    <citation type="submission" date="2022-06" db="UniProtKB">
        <authorList>
            <consortium name="EnsemblMetazoa"/>
        </authorList>
    </citation>
    <scope>IDENTIFICATION</scope>
</reference>
<evidence type="ECO:0000259" key="12">
    <source>
        <dbReference type="Pfam" id="PF07774"/>
    </source>
</evidence>
<evidence type="ECO:0000256" key="2">
    <source>
        <dbReference type="ARBA" id="ARBA00007904"/>
    </source>
</evidence>
<dbReference type="Pfam" id="PF07774">
    <property type="entry name" value="EMC1_C"/>
    <property type="match status" value="1"/>
</dbReference>
<dbReference type="OMA" id="WSIMPLN"/>
<accession>A0A8R1U2P4</accession>
<protein>
    <recommendedName>
        <fullName evidence="4">ER membrane protein complex subunit 1</fullName>
    </recommendedName>
</protein>
<evidence type="ECO:0000256" key="10">
    <source>
        <dbReference type="ARBA" id="ARBA00023180"/>
    </source>
</evidence>
<dbReference type="InterPro" id="IPR026895">
    <property type="entry name" value="EMC1"/>
</dbReference>
<evidence type="ECO:0000256" key="11">
    <source>
        <dbReference type="SAM" id="SignalP"/>
    </source>
</evidence>
<keyword evidence="5" id="KW-0812">Transmembrane</keyword>
<evidence type="ECO:0000259" key="13">
    <source>
        <dbReference type="Pfam" id="PF25293"/>
    </source>
</evidence>
<evidence type="ECO:0000313" key="15">
    <source>
        <dbReference type="Proteomes" id="UP000024404"/>
    </source>
</evidence>
<dbReference type="InterPro" id="IPR011678">
    <property type="entry name" value="EMC1_C"/>
</dbReference>
<organism evidence="14 15">
    <name type="scientific">Onchocerca volvulus</name>
    <dbReference type="NCBI Taxonomy" id="6282"/>
    <lineage>
        <taxon>Eukaryota</taxon>
        <taxon>Metazoa</taxon>
        <taxon>Ecdysozoa</taxon>
        <taxon>Nematoda</taxon>
        <taxon>Chromadorea</taxon>
        <taxon>Rhabditida</taxon>
        <taxon>Spirurina</taxon>
        <taxon>Spiruromorpha</taxon>
        <taxon>Filarioidea</taxon>
        <taxon>Onchocercidae</taxon>
        <taxon>Onchocerca</taxon>
    </lineage>
</organism>
<dbReference type="Gene3D" id="2.130.10.10">
    <property type="entry name" value="YVTN repeat-like/Quinoprotein amine dehydrogenase"/>
    <property type="match status" value="1"/>
</dbReference>
<feature type="chain" id="PRO_5035812217" description="ER membrane protein complex subunit 1" evidence="11">
    <location>
        <begin position="18"/>
        <end position="954"/>
    </location>
</feature>
<keyword evidence="9" id="KW-0472">Membrane</keyword>
<dbReference type="Pfam" id="PF25293">
    <property type="entry name" value="Beta-prop_EMC1_N"/>
    <property type="match status" value="1"/>
</dbReference>
<dbReference type="InterPro" id="IPR015943">
    <property type="entry name" value="WD40/YVTN_repeat-like_dom_sf"/>
</dbReference>
<evidence type="ECO:0000256" key="7">
    <source>
        <dbReference type="ARBA" id="ARBA00022824"/>
    </source>
</evidence>
<keyword evidence="10" id="KW-0325">Glycoprotein</keyword>
<comment type="subcellular location">
    <subcellularLocation>
        <location evidence="1">Endoplasmic reticulum membrane</location>
        <topology evidence="1">Single-pass type I membrane protein</topology>
    </subcellularLocation>
</comment>
<dbReference type="PANTHER" id="PTHR21573:SF0">
    <property type="entry name" value="ER MEMBRANE PROTEIN COMPLEX SUBUNIT 1"/>
    <property type="match status" value="1"/>
</dbReference>
<keyword evidence="8" id="KW-1133">Transmembrane helix</keyword>
<keyword evidence="6 11" id="KW-0732">Signal</keyword>
<dbReference type="EnsemblMetazoa" id="OVOC9892.1">
    <property type="protein sequence ID" value="OVOC9892.1"/>
    <property type="gene ID" value="WBGene00246701"/>
</dbReference>
<feature type="signal peptide" evidence="11">
    <location>
        <begin position="1"/>
        <end position="17"/>
    </location>
</feature>
<dbReference type="SUPFAM" id="SSF50998">
    <property type="entry name" value="Quinoprotein alcohol dehydrogenase-like"/>
    <property type="match status" value="1"/>
</dbReference>
<dbReference type="AlphaFoldDB" id="A0A8R1U2P4"/>
<comment type="subunit">
    <text evidence="3">Component of the ER membrane protein complex (EMC).</text>
</comment>
<keyword evidence="7" id="KW-0256">Endoplasmic reticulum</keyword>
<evidence type="ECO:0000256" key="1">
    <source>
        <dbReference type="ARBA" id="ARBA00004115"/>
    </source>
</evidence>
<evidence type="ECO:0000256" key="5">
    <source>
        <dbReference type="ARBA" id="ARBA00022692"/>
    </source>
</evidence>
<feature type="domain" description="ER membrane protein complex subunit 1 C-terminal" evidence="12">
    <location>
        <begin position="746"/>
        <end position="953"/>
    </location>
</feature>
<comment type="similarity">
    <text evidence="2">Belongs to the EMC1 family.</text>
</comment>
<reference evidence="15" key="1">
    <citation type="submission" date="2013-10" db="EMBL/GenBank/DDBJ databases">
        <title>Genome sequencing of Onchocerca volvulus.</title>
        <authorList>
            <person name="Cotton J."/>
            <person name="Tsai J."/>
            <person name="Stanley E."/>
            <person name="Tracey A."/>
            <person name="Holroyd N."/>
            <person name="Lustigman S."/>
            <person name="Berriman M."/>
        </authorList>
    </citation>
    <scope>NUCLEOTIDE SEQUENCE</scope>
</reference>
<evidence type="ECO:0000256" key="4">
    <source>
        <dbReference type="ARBA" id="ARBA00020824"/>
    </source>
</evidence>
<evidence type="ECO:0000256" key="6">
    <source>
        <dbReference type="ARBA" id="ARBA00022729"/>
    </source>
</evidence>
<name>A0A8R1U2P4_ONCVO</name>
<dbReference type="InterPro" id="IPR058545">
    <property type="entry name" value="Beta-prop_EMC1_1st"/>
</dbReference>
<keyword evidence="15" id="KW-1185">Reference proteome</keyword>
<evidence type="ECO:0000256" key="9">
    <source>
        <dbReference type="ARBA" id="ARBA00023136"/>
    </source>
</evidence>
<dbReference type="Proteomes" id="UP000024404">
    <property type="component" value="Unassembled WGS sequence"/>
</dbReference>
<feature type="domain" description="EMC1 first beta-propeller" evidence="13">
    <location>
        <begin position="17"/>
        <end position="392"/>
    </location>
</feature>
<sequence length="954" mass="107791">MIIYSLWFATIFAAILAIHEDQIGKFDWHREYVGCVRELYMERLKGMKLPQIFVSTEANMIASLKASTGQIAWRQQLEPSSTLQLSFSSTSKLIITVTKDSEVVRAWNRDSGILVWETQIPHITPSWKKTEALISDGNVFILRDAHITTLSLTSGQFKWAMDVRNQLKWNTNAGNIESWIGFIPESQTVIVVGGVEGIELAVIQINAADGAIIKIRNLSASWFSQKRCIVSNTLLQCFDNEGFYVVDLLLDPLIVHHIALQFVVEISNLNTRELIVVSTLTNSYVYRITLSEPPTLLLKLEKIEAVSSHMTTNGQNLLAFAISSNNIIVYNAVNGEQIFTGSIPEKNLAPIKLISFIKTSKEFEFVVVLEDCRFLYLVGSSDKLAKEWIRHEALSTITSVEMVDLPLSEAQANIESEFASNDDTLLESLIRRLRSQIEQFRRAYISATNQIFSSNFLSFHSKSFANWVASLRFSSKSTRKKNIPYERDYFNLRKIIVASTLKSVVYGIDSSDGSILWYLYLGKNIKPLFSSLENEKIPLFIQRTTAHFHFSPQATVIANDKESEQTVLICFNPITGSLIEQKSFLTSIKRVEILPYANTQTHIYHLIMLDENNKVISYPENMDGVEQQVPLHFFNFNTFGDLEGFVLNVSRKQLSSTWKAKLSLSNEQKIVAVVPKPFYQKVHSAGRVLSNRSVLYKYTNPNLVAIAVLDSVHSVLQIHLVDAVSGYIVYSGKQNKITSPIHLVHCENWLAYSYWNEKGRRVEIAVIELFEGLEQTDALYYNSLVHTLEAKVTIFTQAYIFPQGVAALGVTETELGLSTRSLLVAMPFGSIYVISKRQLDARRPLEMTQELAEEMIPPYRPDIPIASEDFISYNKSIYGIRHFKTSPSGLESTSLMLAYGTDLFFTHLTPSGTFDILKDDFDHLLISIVLTSLVIGSLICKKLGKNSSLKQAWQ</sequence>
<evidence type="ECO:0000256" key="3">
    <source>
        <dbReference type="ARBA" id="ARBA00011276"/>
    </source>
</evidence>
<dbReference type="InterPro" id="IPR011047">
    <property type="entry name" value="Quinoprotein_ADH-like_sf"/>
</dbReference>
<proteinExistence type="inferred from homology"/>
<dbReference type="EMBL" id="CMVM020000304">
    <property type="status" value="NOT_ANNOTATED_CDS"/>
    <property type="molecule type" value="Genomic_DNA"/>
</dbReference>
<dbReference type="PANTHER" id="PTHR21573">
    <property type="entry name" value="ER MEMBRANE PROTEIN COMPLEX SUBUNIT 1"/>
    <property type="match status" value="1"/>
</dbReference>
<dbReference type="GO" id="GO:0034975">
    <property type="term" value="P:protein folding in endoplasmic reticulum"/>
    <property type="evidence" value="ECO:0007669"/>
    <property type="project" value="TreeGrafter"/>
</dbReference>
<evidence type="ECO:0000256" key="8">
    <source>
        <dbReference type="ARBA" id="ARBA00022989"/>
    </source>
</evidence>